<dbReference type="Proteomes" id="UP001144397">
    <property type="component" value="Unassembled WGS sequence"/>
</dbReference>
<evidence type="ECO:0000313" key="1">
    <source>
        <dbReference type="EMBL" id="GLI23461.1"/>
    </source>
</evidence>
<protein>
    <submittedName>
        <fullName evidence="1">Uncharacterized protein</fullName>
    </submittedName>
</protein>
<comment type="caution">
    <text evidence="1">The sequence shown here is derived from an EMBL/GenBank/DDBJ whole genome shotgun (WGS) entry which is preliminary data.</text>
</comment>
<dbReference type="EMBL" id="BSDO01000004">
    <property type="protein sequence ID" value="GLI23461.1"/>
    <property type="molecule type" value="Genomic_DNA"/>
</dbReference>
<reference evidence="1" key="1">
    <citation type="submission" date="2022-12" db="EMBL/GenBank/DDBJ databases">
        <title>Reference genome sequencing for broad-spectrum identification of bacterial and archaeal isolates by mass spectrometry.</title>
        <authorList>
            <person name="Sekiguchi Y."/>
            <person name="Tourlousse D.M."/>
        </authorList>
    </citation>
    <scope>NUCLEOTIDE SEQUENCE</scope>
    <source>
        <strain evidence="1">301</strain>
    </source>
</reference>
<gene>
    <name evidence="1" type="ORF">XFLAVUS301_31350</name>
</gene>
<accession>A0A9W6FKL9</accession>
<sequence>MVGAPAALECDFSCRRRAGRLARGIARGPILSNSLHDLASESSCALPSAEFLPASVSIAPLAIFPHAGSGRLGASIDARYGISAKIIRSEKKHVSSSSPRLRSYRVECSECGRIRSEIEIERGAP</sequence>
<evidence type="ECO:0000313" key="2">
    <source>
        <dbReference type="Proteomes" id="UP001144397"/>
    </source>
</evidence>
<dbReference type="AlphaFoldDB" id="A0A9W6FKL9"/>
<name>A0A9W6FKL9_XANFL</name>
<proteinExistence type="predicted"/>
<organism evidence="1 2">
    <name type="scientific">Xanthobacter flavus</name>
    <dbReference type="NCBI Taxonomy" id="281"/>
    <lineage>
        <taxon>Bacteria</taxon>
        <taxon>Pseudomonadati</taxon>
        <taxon>Pseudomonadota</taxon>
        <taxon>Alphaproteobacteria</taxon>
        <taxon>Hyphomicrobiales</taxon>
        <taxon>Xanthobacteraceae</taxon>
        <taxon>Xanthobacter</taxon>
    </lineage>
</organism>